<name>A0AAV4NYL1_CAEEX</name>
<dbReference type="EMBL" id="BPLR01003892">
    <property type="protein sequence ID" value="GIX89848.1"/>
    <property type="molecule type" value="Genomic_DNA"/>
</dbReference>
<evidence type="ECO:0000313" key="2">
    <source>
        <dbReference type="EMBL" id="GIX89848.1"/>
    </source>
</evidence>
<organism evidence="2 3">
    <name type="scientific">Caerostris extrusa</name>
    <name type="common">Bark spider</name>
    <name type="synonym">Caerostris bankana</name>
    <dbReference type="NCBI Taxonomy" id="172846"/>
    <lineage>
        <taxon>Eukaryota</taxon>
        <taxon>Metazoa</taxon>
        <taxon>Ecdysozoa</taxon>
        <taxon>Arthropoda</taxon>
        <taxon>Chelicerata</taxon>
        <taxon>Arachnida</taxon>
        <taxon>Araneae</taxon>
        <taxon>Araneomorphae</taxon>
        <taxon>Entelegynae</taxon>
        <taxon>Araneoidea</taxon>
        <taxon>Araneidae</taxon>
        <taxon>Caerostris</taxon>
    </lineage>
</organism>
<sequence>MNKDDDDFRVGEDLPLPGVFGDSGNRGRSPSERKYFNTPEATFQETSPSNRSFFVKSLSSTDGVIDIKRHEQRQRRLLSAKIFHFQENGKRSFKFCGDSIGRVGNKRVKTYRINENDENENDEPSTSRSVRRLVRNRYYHGWEPVLKESERTQRAVNKNEEKFVISRKRDVGSCS</sequence>
<proteinExistence type="predicted"/>
<evidence type="ECO:0000256" key="1">
    <source>
        <dbReference type="SAM" id="MobiDB-lite"/>
    </source>
</evidence>
<reference evidence="2 3" key="1">
    <citation type="submission" date="2021-06" db="EMBL/GenBank/DDBJ databases">
        <title>Caerostris extrusa draft genome.</title>
        <authorList>
            <person name="Kono N."/>
            <person name="Arakawa K."/>
        </authorList>
    </citation>
    <scope>NUCLEOTIDE SEQUENCE [LARGE SCALE GENOMIC DNA]</scope>
</reference>
<comment type="caution">
    <text evidence="2">The sequence shown here is derived from an EMBL/GenBank/DDBJ whole genome shotgun (WGS) entry which is preliminary data.</text>
</comment>
<feature type="region of interest" description="Disordered" evidence="1">
    <location>
        <begin position="1"/>
        <end position="48"/>
    </location>
</feature>
<feature type="compositionally biased region" description="Polar residues" evidence="1">
    <location>
        <begin position="39"/>
        <end position="48"/>
    </location>
</feature>
<accession>A0AAV4NYL1</accession>
<protein>
    <submittedName>
        <fullName evidence="2">Uncharacterized protein</fullName>
    </submittedName>
</protein>
<dbReference type="AlphaFoldDB" id="A0AAV4NYL1"/>
<dbReference type="Proteomes" id="UP001054945">
    <property type="component" value="Unassembled WGS sequence"/>
</dbReference>
<feature type="compositionally biased region" description="Basic and acidic residues" evidence="1">
    <location>
        <begin position="1"/>
        <end position="12"/>
    </location>
</feature>
<gene>
    <name evidence="2" type="ORF">CEXT_412601</name>
</gene>
<keyword evidence="3" id="KW-1185">Reference proteome</keyword>
<evidence type="ECO:0000313" key="3">
    <source>
        <dbReference type="Proteomes" id="UP001054945"/>
    </source>
</evidence>